<evidence type="ECO:0000259" key="6">
    <source>
        <dbReference type="Pfam" id="PF01420"/>
    </source>
</evidence>
<evidence type="ECO:0000256" key="5">
    <source>
        <dbReference type="SAM" id="Coils"/>
    </source>
</evidence>
<keyword evidence="8" id="KW-1185">Reference proteome</keyword>
<organism evidence="7 8">
    <name type="scientific">Cellulomonas oligotrophica</name>
    <dbReference type="NCBI Taxonomy" id="931536"/>
    <lineage>
        <taxon>Bacteria</taxon>
        <taxon>Bacillati</taxon>
        <taxon>Actinomycetota</taxon>
        <taxon>Actinomycetes</taxon>
        <taxon>Micrococcales</taxon>
        <taxon>Cellulomonadaceae</taxon>
        <taxon>Cellulomonas</taxon>
    </lineage>
</organism>
<evidence type="ECO:0000256" key="2">
    <source>
        <dbReference type="ARBA" id="ARBA00022747"/>
    </source>
</evidence>
<evidence type="ECO:0000256" key="1">
    <source>
        <dbReference type="ARBA" id="ARBA00010923"/>
    </source>
</evidence>
<keyword evidence="2" id="KW-0680">Restriction system</keyword>
<dbReference type="CDD" id="cd17262">
    <property type="entry name" value="RMtype1_S_Aco12261I-TRD2-CR2"/>
    <property type="match status" value="1"/>
</dbReference>
<accession>A0ABQ4D693</accession>
<comment type="subunit">
    <text evidence="4">The methyltransferase is composed of M and S polypeptides.</text>
</comment>
<dbReference type="InterPro" id="IPR051212">
    <property type="entry name" value="Type-I_RE_S_subunit"/>
</dbReference>
<dbReference type="PANTHER" id="PTHR43140:SF1">
    <property type="entry name" value="TYPE I RESTRICTION ENZYME ECOKI SPECIFICITY SUBUNIT"/>
    <property type="match status" value="1"/>
</dbReference>
<name>A0ABQ4D693_9CELL</name>
<evidence type="ECO:0000313" key="8">
    <source>
        <dbReference type="Proteomes" id="UP000618382"/>
    </source>
</evidence>
<protein>
    <recommendedName>
        <fullName evidence="6">Type I restriction modification DNA specificity domain-containing protein</fullName>
    </recommendedName>
</protein>
<gene>
    <name evidence="7" type="ORF">Col01nite_04020</name>
</gene>
<evidence type="ECO:0000256" key="3">
    <source>
        <dbReference type="ARBA" id="ARBA00023125"/>
    </source>
</evidence>
<comment type="similarity">
    <text evidence="1">Belongs to the type-I restriction system S methylase family.</text>
</comment>
<dbReference type="PANTHER" id="PTHR43140">
    <property type="entry name" value="TYPE-1 RESTRICTION ENZYME ECOKI SPECIFICITY PROTEIN"/>
    <property type="match status" value="1"/>
</dbReference>
<evidence type="ECO:0000256" key="4">
    <source>
        <dbReference type="ARBA" id="ARBA00038652"/>
    </source>
</evidence>
<feature type="domain" description="Type I restriction modification DNA specificity" evidence="6">
    <location>
        <begin position="16"/>
        <end position="155"/>
    </location>
</feature>
<evidence type="ECO:0000313" key="7">
    <source>
        <dbReference type="EMBL" id="GIG31243.1"/>
    </source>
</evidence>
<proteinExistence type="inferred from homology"/>
<dbReference type="SUPFAM" id="SSF116734">
    <property type="entry name" value="DNA methylase specificity domain"/>
    <property type="match status" value="2"/>
</dbReference>
<reference evidence="7 8" key="1">
    <citation type="submission" date="2021-01" db="EMBL/GenBank/DDBJ databases">
        <title>Whole genome shotgun sequence of Cellulomonas oligotrophica NBRC 109435.</title>
        <authorList>
            <person name="Komaki H."/>
            <person name="Tamura T."/>
        </authorList>
    </citation>
    <scope>NUCLEOTIDE SEQUENCE [LARGE SCALE GENOMIC DNA]</scope>
    <source>
        <strain evidence="7 8">NBRC 109435</strain>
    </source>
</reference>
<keyword evidence="5" id="KW-0175">Coiled coil</keyword>
<dbReference type="EMBL" id="BONN01000001">
    <property type="protein sequence ID" value="GIG31243.1"/>
    <property type="molecule type" value="Genomic_DNA"/>
</dbReference>
<dbReference type="InterPro" id="IPR000055">
    <property type="entry name" value="Restrct_endonuc_typeI_TRD"/>
</dbReference>
<dbReference type="InterPro" id="IPR044946">
    <property type="entry name" value="Restrct_endonuc_typeI_TRD_sf"/>
</dbReference>
<dbReference type="Pfam" id="PF01420">
    <property type="entry name" value="Methylase_S"/>
    <property type="match status" value="1"/>
</dbReference>
<keyword evidence="3" id="KW-0238">DNA-binding</keyword>
<comment type="caution">
    <text evidence="7">The sequence shown here is derived from an EMBL/GenBank/DDBJ whole genome shotgun (WGS) entry which is preliminary data.</text>
</comment>
<feature type="coiled-coil region" evidence="5">
    <location>
        <begin position="140"/>
        <end position="177"/>
    </location>
</feature>
<dbReference type="Gene3D" id="3.90.220.20">
    <property type="entry name" value="DNA methylase specificity domains"/>
    <property type="match status" value="2"/>
</dbReference>
<dbReference type="Proteomes" id="UP000618382">
    <property type="component" value="Unassembled WGS sequence"/>
</dbReference>
<sequence length="403" mass="44460">MTRKAPWPQHPLGALVDVLDGRRVPVNAAERARRPGHVPYYGAAGQVGWIDLPLFDEDLLLLGEDGVQFFDPAKSKAYRISGPSWVNNHAHVLRARRAVDLRYLEHYLNWFDYRGFANGTTRLKLTQAAMKRIPVMLPEIEEQRQIVDILEDHLSRLDAANAYLDAAQRRVTSLEKSILREGIECTPDRVALGRLIARVEAGRSFGGSAPPADPSEWGVVKVSAMTWGEFRQGENKAVPAERADPRFEIKQGDLLVSRANTSAYVGASVLVGETRRRLLLSDKSLRLVPHPGVDAEWLHLALSAPSARKQISDHATGTKDSMRNISQASLLAVEVPNISLDEQLAQVKHVRAAQSAVNRLSSEVRTSAARTQTARRSLLAAAFSGRLTGRSSDLDHTGELVFS</sequence>